<comment type="caution">
    <text evidence="7">The sequence shown here is derived from an EMBL/GenBank/DDBJ whole genome shotgun (WGS) entry which is preliminary data.</text>
</comment>
<dbReference type="PRINTS" id="PR00420">
    <property type="entry name" value="RNGMNOXGNASE"/>
</dbReference>
<dbReference type="InterPro" id="IPR002938">
    <property type="entry name" value="FAD-bd"/>
</dbReference>
<keyword evidence="5" id="KW-0503">Monooxygenase</keyword>
<evidence type="ECO:0000256" key="5">
    <source>
        <dbReference type="ARBA" id="ARBA00023033"/>
    </source>
</evidence>
<dbReference type="EMBL" id="JAKIXB020000032">
    <property type="protein sequence ID" value="KAL1595492.1"/>
    <property type="molecule type" value="Genomic_DNA"/>
</dbReference>
<accession>A0ABR3QTL1</accession>
<name>A0ABR3QTL1_9PLEO</name>
<dbReference type="SUPFAM" id="SSF51905">
    <property type="entry name" value="FAD/NAD(P)-binding domain"/>
    <property type="match status" value="1"/>
</dbReference>
<gene>
    <name evidence="7" type="ORF">SLS59_008426</name>
</gene>
<evidence type="ECO:0000259" key="6">
    <source>
        <dbReference type="Pfam" id="PF01494"/>
    </source>
</evidence>
<proteinExistence type="inferred from homology"/>
<organism evidence="7 8">
    <name type="scientific">Nothophoma quercina</name>
    <dbReference type="NCBI Taxonomy" id="749835"/>
    <lineage>
        <taxon>Eukaryota</taxon>
        <taxon>Fungi</taxon>
        <taxon>Dikarya</taxon>
        <taxon>Ascomycota</taxon>
        <taxon>Pezizomycotina</taxon>
        <taxon>Dothideomycetes</taxon>
        <taxon>Pleosporomycetidae</taxon>
        <taxon>Pleosporales</taxon>
        <taxon>Pleosporineae</taxon>
        <taxon>Didymellaceae</taxon>
        <taxon>Nothophoma</taxon>
    </lineage>
</organism>
<feature type="domain" description="FAD-binding" evidence="6">
    <location>
        <begin position="10"/>
        <end position="352"/>
    </location>
</feature>
<dbReference type="InterPro" id="IPR036188">
    <property type="entry name" value="FAD/NAD-bd_sf"/>
</dbReference>
<comment type="similarity">
    <text evidence="1">Belongs to the paxM FAD-dependent monooxygenase family.</text>
</comment>
<keyword evidence="2" id="KW-0285">Flavoprotein</keyword>
<evidence type="ECO:0000313" key="8">
    <source>
        <dbReference type="Proteomes" id="UP001521222"/>
    </source>
</evidence>
<evidence type="ECO:0000256" key="1">
    <source>
        <dbReference type="ARBA" id="ARBA00007992"/>
    </source>
</evidence>
<evidence type="ECO:0000256" key="3">
    <source>
        <dbReference type="ARBA" id="ARBA00022827"/>
    </source>
</evidence>
<sequence>MSSLSAAPRSVAIIGASVSGLTVGLVLKKYGIQPRFFELRDPDYYFGGSISLTPNGLRVLDSIGVYDRIKSQGYDFEAITFLTDPEYDETGKLYFGHKDTYGYDGMRVTRELLNRELKAAAIEAGIEIDYSKKFTKVVSEDDGVEFEFAEGTREKAEMLIGADGIHSKVRSYLYPGMQPEYAGHLAITYHFPSTLLPIDEHLPLPLSLRGSQGSFIISPQAKNGSELLIGRQLKYENKDRAGWDTLTKDSQALIDIIQEDPEAWSPLIQAAQKLVTSPETEVLHLWPFYTVPRMDRWHSPGGRAMIIGDAAHAVPPPAGQGANQALEDGYGLGVLLANIVNTKISLLDALTAWEAYRMKRMERVLHLTNRVMTLRMTEEERLSMPETMRFDIDGSDAGKSELKWLYTVDIDRDVKDLVKTLSVQP</sequence>
<dbReference type="Gene3D" id="3.50.50.60">
    <property type="entry name" value="FAD/NAD(P)-binding domain"/>
    <property type="match status" value="1"/>
</dbReference>
<keyword evidence="3" id="KW-0274">FAD</keyword>
<evidence type="ECO:0000256" key="2">
    <source>
        <dbReference type="ARBA" id="ARBA00022630"/>
    </source>
</evidence>
<evidence type="ECO:0000256" key="4">
    <source>
        <dbReference type="ARBA" id="ARBA00023002"/>
    </source>
</evidence>
<evidence type="ECO:0000313" key="7">
    <source>
        <dbReference type="EMBL" id="KAL1595492.1"/>
    </source>
</evidence>
<protein>
    <recommendedName>
        <fullName evidence="6">FAD-binding domain-containing protein</fullName>
    </recommendedName>
</protein>
<reference evidence="7 8" key="1">
    <citation type="submission" date="2024-02" db="EMBL/GenBank/DDBJ databases">
        <title>De novo assembly and annotation of 12 fungi associated with fruit tree decline syndrome in Ontario, Canada.</title>
        <authorList>
            <person name="Sulman M."/>
            <person name="Ellouze W."/>
            <person name="Ilyukhin E."/>
        </authorList>
    </citation>
    <scope>NUCLEOTIDE SEQUENCE [LARGE SCALE GENOMIC DNA]</scope>
    <source>
        <strain evidence="7 8">M97-236</strain>
    </source>
</reference>
<dbReference type="PANTHER" id="PTHR13789:SF316">
    <property type="entry name" value="FAD-BINDING DOMAIN-CONTAINING PROTEIN"/>
    <property type="match status" value="1"/>
</dbReference>
<dbReference type="InterPro" id="IPR050493">
    <property type="entry name" value="FAD-dep_Monooxygenase_BioMet"/>
</dbReference>
<keyword evidence="8" id="KW-1185">Reference proteome</keyword>
<dbReference type="PANTHER" id="PTHR13789">
    <property type="entry name" value="MONOOXYGENASE"/>
    <property type="match status" value="1"/>
</dbReference>
<dbReference type="Proteomes" id="UP001521222">
    <property type="component" value="Unassembled WGS sequence"/>
</dbReference>
<dbReference type="Pfam" id="PF01494">
    <property type="entry name" value="FAD_binding_3"/>
    <property type="match status" value="1"/>
</dbReference>
<keyword evidence="4" id="KW-0560">Oxidoreductase</keyword>